<feature type="domain" description="MIP18 family-like" evidence="1">
    <location>
        <begin position="9"/>
        <end position="85"/>
    </location>
</feature>
<dbReference type="SUPFAM" id="SSF117916">
    <property type="entry name" value="Fe-S cluster assembly (FSCA) domain-like"/>
    <property type="match status" value="1"/>
</dbReference>
<proteinExistence type="predicted"/>
<evidence type="ECO:0000313" key="3">
    <source>
        <dbReference type="Proteomes" id="UP001060012"/>
    </source>
</evidence>
<dbReference type="PANTHER" id="PTHR42831:SF1">
    <property type="entry name" value="FE-S PROTEIN MATURATION AUXILIARY FACTOR YITW"/>
    <property type="match status" value="1"/>
</dbReference>
<dbReference type="InterPro" id="IPR052339">
    <property type="entry name" value="Fe-S_Maturation_MIP18"/>
</dbReference>
<reference evidence="2" key="1">
    <citation type="submission" date="2022-07" db="EMBL/GenBank/DDBJ databases">
        <title>Arcobacter roscoffensis sp. nov., a marine bacterium isolated from coastal seawater collected from Roscoff, France.</title>
        <authorList>
            <person name="Pascual J."/>
            <person name="Lepeaux C."/>
            <person name="Methner A."/>
            <person name="Overmann J."/>
        </authorList>
    </citation>
    <scope>NUCLEOTIDE SEQUENCE</scope>
    <source>
        <strain evidence="2">ARW1-2F2</strain>
    </source>
</reference>
<dbReference type="Pfam" id="PF01883">
    <property type="entry name" value="FeS_assembly_P"/>
    <property type="match status" value="1"/>
</dbReference>
<accession>A0ABY5E9E8</accession>
<dbReference type="InterPro" id="IPR034904">
    <property type="entry name" value="FSCA_dom_sf"/>
</dbReference>
<dbReference type="EMBL" id="CP100595">
    <property type="protein sequence ID" value="UTJ07768.1"/>
    <property type="molecule type" value="Genomic_DNA"/>
</dbReference>
<sequence>MNIVKDDVEEKVIQKLKNIQDIELPISIYDLGLIYKTDVELKDDNIYVNIETTMINSRCNSTYSFSEEIVNNIKSIDEVDDCNVKFVYSPKWDVSMISPKGIEQLNCANAKGM</sequence>
<name>A0ABY5E9E8_9BACT</name>
<dbReference type="Gene3D" id="3.30.300.130">
    <property type="entry name" value="Fe-S cluster assembly (FSCA)"/>
    <property type="match status" value="1"/>
</dbReference>
<evidence type="ECO:0000313" key="2">
    <source>
        <dbReference type="EMBL" id="UTJ07768.1"/>
    </source>
</evidence>
<dbReference type="Proteomes" id="UP001060012">
    <property type="component" value="Chromosome"/>
</dbReference>
<keyword evidence="3" id="KW-1185">Reference proteome</keyword>
<dbReference type="PANTHER" id="PTHR42831">
    <property type="entry name" value="FE-S PROTEIN MATURATION AUXILIARY FACTOR YITW"/>
    <property type="match status" value="1"/>
</dbReference>
<organism evidence="2 3">
    <name type="scientific">Arcobacter roscoffensis</name>
    <dbReference type="NCBI Taxonomy" id="2961520"/>
    <lineage>
        <taxon>Bacteria</taxon>
        <taxon>Pseudomonadati</taxon>
        <taxon>Campylobacterota</taxon>
        <taxon>Epsilonproteobacteria</taxon>
        <taxon>Campylobacterales</taxon>
        <taxon>Arcobacteraceae</taxon>
        <taxon>Arcobacter</taxon>
    </lineage>
</organism>
<protein>
    <submittedName>
        <fullName evidence="2">Metal-sulfur cluster assembly factor</fullName>
    </submittedName>
</protein>
<evidence type="ECO:0000259" key="1">
    <source>
        <dbReference type="Pfam" id="PF01883"/>
    </source>
</evidence>
<dbReference type="RefSeq" id="WP_254577942.1">
    <property type="nucleotide sequence ID" value="NZ_CP100595.1"/>
</dbReference>
<gene>
    <name evidence="2" type="ORF">NJU99_06640</name>
</gene>
<dbReference type="InterPro" id="IPR002744">
    <property type="entry name" value="MIP18-like"/>
</dbReference>